<evidence type="ECO:0000259" key="1">
    <source>
        <dbReference type="Pfam" id="PF13280"/>
    </source>
</evidence>
<dbReference type="Pfam" id="PF13280">
    <property type="entry name" value="WYL"/>
    <property type="match status" value="1"/>
</dbReference>
<sequence length="347" mass="41132">MTGIKGNKDLFRFKVIHDCLRGRKENGKLEWDKNELAIACDDFFLETFGEVVDTNPESLRKTDIKNMKVIFNAPIETVKRGRSLLYKYSNRHFTFNDNVFFNSEDLNNFLFAFSSLKSKMKNEQLRDSLLATFEKFNQILSFDSTNNSRVIHFEELPDSETSNPILYVLFDSIKNKQNLTFNYQKRYLSDEDYKVCPYMVREYKYQWYLIALDAKSNRIKTFALDRISNLTFDSSVFIETDIDSLLKRYKHVLGITYKDKEIETIQIKVSKKQFYYFKSNPIHWTQKTVIETTEYVILELRLIINFELKALIMSYLRDLTVILPKSLVSEIQELLSEGNSRYIEVLR</sequence>
<comment type="caution">
    <text evidence="2">The sequence shown here is derived from an EMBL/GenBank/DDBJ whole genome shotgun (WGS) entry which is preliminary data.</text>
</comment>
<organism evidence="2 3">
    <name type="scientific">Shiella aurantiaca</name>
    <dbReference type="NCBI Taxonomy" id="3058365"/>
    <lineage>
        <taxon>Bacteria</taxon>
        <taxon>Pseudomonadati</taxon>
        <taxon>Bacteroidota</taxon>
        <taxon>Cytophagia</taxon>
        <taxon>Cytophagales</taxon>
        <taxon>Shiellaceae</taxon>
        <taxon>Shiella</taxon>
    </lineage>
</organism>
<accession>A0ABT8F560</accession>
<feature type="domain" description="WYL" evidence="1">
    <location>
        <begin position="165"/>
        <end position="231"/>
    </location>
</feature>
<dbReference type="PANTHER" id="PTHR34580">
    <property type="match status" value="1"/>
</dbReference>
<dbReference type="InterPro" id="IPR026881">
    <property type="entry name" value="WYL_dom"/>
</dbReference>
<dbReference type="InterPro" id="IPR051534">
    <property type="entry name" value="CBASS_pafABC_assoc_protein"/>
</dbReference>
<dbReference type="PROSITE" id="PS52050">
    <property type="entry name" value="WYL"/>
    <property type="match status" value="1"/>
</dbReference>
<gene>
    <name evidence="2" type="ORF">QWY31_08785</name>
</gene>
<dbReference type="RefSeq" id="WP_320004126.1">
    <property type="nucleotide sequence ID" value="NZ_JAUHJS010000004.1"/>
</dbReference>
<keyword evidence="3" id="KW-1185">Reference proteome</keyword>
<reference evidence="2" key="1">
    <citation type="submission" date="2023-06" db="EMBL/GenBank/DDBJ databases">
        <title>Cytophagales bacterium Strain LB-30, isolated from soil.</title>
        <authorList>
            <person name="Liu B."/>
        </authorList>
    </citation>
    <scope>NUCLEOTIDE SEQUENCE</scope>
    <source>
        <strain evidence="2">LB-30</strain>
    </source>
</reference>
<evidence type="ECO:0000313" key="3">
    <source>
        <dbReference type="Proteomes" id="UP001168552"/>
    </source>
</evidence>
<name>A0ABT8F560_9BACT</name>
<dbReference type="Proteomes" id="UP001168552">
    <property type="component" value="Unassembled WGS sequence"/>
</dbReference>
<dbReference type="PANTHER" id="PTHR34580:SF9">
    <property type="entry name" value="SLL5097 PROTEIN"/>
    <property type="match status" value="1"/>
</dbReference>
<protein>
    <submittedName>
        <fullName evidence="2">WYL domain-containing protein</fullName>
    </submittedName>
</protein>
<proteinExistence type="predicted"/>
<evidence type="ECO:0000313" key="2">
    <source>
        <dbReference type="EMBL" id="MDN4165595.1"/>
    </source>
</evidence>
<dbReference type="EMBL" id="JAUHJS010000004">
    <property type="protein sequence ID" value="MDN4165595.1"/>
    <property type="molecule type" value="Genomic_DNA"/>
</dbReference>